<dbReference type="AlphaFoldDB" id="A0A7S3JJ94"/>
<protein>
    <submittedName>
        <fullName evidence="1">Uncharacterized protein</fullName>
    </submittedName>
</protein>
<proteinExistence type="predicted"/>
<organism evidence="1">
    <name type="scientific">Euplotes harpa</name>
    <dbReference type="NCBI Taxonomy" id="151035"/>
    <lineage>
        <taxon>Eukaryota</taxon>
        <taxon>Sar</taxon>
        <taxon>Alveolata</taxon>
        <taxon>Ciliophora</taxon>
        <taxon>Intramacronucleata</taxon>
        <taxon>Spirotrichea</taxon>
        <taxon>Hypotrichia</taxon>
        <taxon>Euplotida</taxon>
        <taxon>Euplotidae</taxon>
        <taxon>Euplotes</taxon>
    </lineage>
</organism>
<dbReference type="EMBL" id="HBII01034253">
    <property type="protein sequence ID" value="CAE0355294.1"/>
    <property type="molecule type" value="Transcribed_RNA"/>
</dbReference>
<accession>A0A7S3JJ94</accession>
<sequence length="198" mass="22901">MRVMTECLIQVYKDSCGNVELSARFGQLLKTSFEQLETFLSDCMDQVELNNRRRCFRSVVLSLLENRVSLNSLLTENNHFCKLMVNELVLWAGESQEVFKALFPKLDFKNKMLPWSVFKGIKDAFKSLESNKLYLYVTKYFLDNFDSDEELCNAMFTSAEYKSLVKHLMNSNEDLSLDDGLTLNSNNEAEFDGFVILS</sequence>
<gene>
    <name evidence="1" type="ORF">EHAR0213_LOCUS14211</name>
</gene>
<name>A0A7S3JJ94_9SPIT</name>
<evidence type="ECO:0000313" key="1">
    <source>
        <dbReference type="EMBL" id="CAE0355294.1"/>
    </source>
</evidence>
<reference evidence="1" key="1">
    <citation type="submission" date="2021-01" db="EMBL/GenBank/DDBJ databases">
        <authorList>
            <person name="Corre E."/>
            <person name="Pelletier E."/>
            <person name="Niang G."/>
            <person name="Scheremetjew M."/>
            <person name="Finn R."/>
            <person name="Kale V."/>
            <person name="Holt S."/>
            <person name="Cochrane G."/>
            <person name="Meng A."/>
            <person name="Brown T."/>
            <person name="Cohen L."/>
        </authorList>
    </citation>
    <scope>NUCLEOTIDE SEQUENCE</scope>
    <source>
        <strain evidence="1">FSP1.4</strain>
    </source>
</reference>